<keyword evidence="6" id="KW-1185">Reference proteome</keyword>
<accession>A0ABV2DEL3</accession>
<comment type="caution">
    <text evidence="5">The sequence shown here is derived from an EMBL/GenBank/DDBJ whole genome shotgun (WGS) entry which is preliminary data.</text>
</comment>
<keyword evidence="3" id="KW-0813">Transport</keyword>
<dbReference type="SUPFAM" id="SSF53822">
    <property type="entry name" value="Periplasmic binding protein-like I"/>
    <property type="match status" value="1"/>
</dbReference>
<keyword evidence="3" id="KW-0029">Amino-acid transport</keyword>
<dbReference type="Gene3D" id="3.40.50.2300">
    <property type="match status" value="2"/>
</dbReference>
<dbReference type="InterPro" id="IPR028082">
    <property type="entry name" value="Peripla_BP_I"/>
</dbReference>
<dbReference type="PANTHER" id="PTHR30483">
    <property type="entry name" value="LEUCINE-SPECIFIC-BINDING PROTEIN"/>
    <property type="match status" value="1"/>
</dbReference>
<organism evidence="5 6">
    <name type="scientific">Mesorhizobium shangrilense</name>
    <dbReference type="NCBI Taxonomy" id="460060"/>
    <lineage>
        <taxon>Bacteria</taxon>
        <taxon>Pseudomonadati</taxon>
        <taxon>Pseudomonadota</taxon>
        <taxon>Alphaproteobacteria</taxon>
        <taxon>Hyphomicrobiales</taxon>
        <taxon>Phyllobacteriaceae</taxon>
        <taxon>Mesorhizobium</taxon>
    </lineage>
</organism>
<dbReference type="RefSeq" id="WP_354460476.1">
    <property type="nucleotide sequence ID" value="NZ_JBEWSZ010000001.1"/>
</dbReference>
<dbReference type="CDD" id="cd06346">
    <property type="entry name" value="PBP1_ABC_ligand_binding-like"/>
    <property type="match status" value="1"/>
</dbReference>
<proteinExistence type="inferred from homology"/>
<dbReference type="EMBL" id="JBEWSZ010000001">
    <property type="protein sequence ID" value="MET2828475.1"/>
    <property type="molecule type" value="Genomic_DNA"/>
</dbReference>
<gene>
    <name evidence="5" type="ORF">ABVQ20_15945</name>
</gene>
<keyword evidence="2" id="KW-0732">Signal</keyword>
<evidence type="ECO:0000256" key="3">
    <source>
        <dbReference type="ARBA" id="ARBA00022970"/>
    </source>
</evidence>
<sequence length="368" mass="37663">MGILLGFTGPAESIAPNMALSAELAWKEVSDSGLLLNGSKIIPVRADDTCEDAGSATAAAERLVNSESVVGIVGPNCSGITVAITKNVTGNLGVPMISPVATSPAITGLSGYTWRDVPSDARQGEVLADLAIERGIKKVAISYVNDDYGKGLSASFEAAYVAKGGKVLLNAAHEDGRGDYSAEVGALSASGADVLVVFGRFDQGGAAIIQSSLDTGAFKTFVLADGMISQVLIDKIGGGLEGSFGTQPGSSSDASKKFVELAKAAGFDGDGGFRPESYDAAAVFALAVQAAGSTDRKAVNDSIRKVANGPGEKIYPGELAKGLKILKEGGKINYEGATGVEFDDKGDVPGTYRVEEVKNGKFEVLGVR</sequence>
<evidence type="ECO:0000256" key="1">
    <source>
        <dbReference type="ARBA" id="ARBA00010062"/>
    </source>
</evidence>
<comment type="similarity">
    <text evidence="1">Belongs to the leucine-binding protein family.</text>
</comment>
<name>A0ABV2DEL3_9HYPH</name>
<protein>
    <submittedName>
        <fullName evidence="5">ABC transporter substrate-binding protein</fullName>
    </submittedName>
</protein>
<dbReference type="InterPro" id="IPR051010">
    <property type="entry name" value="BCAA_transport"/>
</dbReference>
<feature type="domain" description="Leucine-binding protein" evidence="4">
    <location>
        <begin position="2"/>
        <end position="306"/>
    </location>
</feature>
<dbReference type="InterPro" id="IPR028081">
    <property type="entry name" value="Leu-bd"/>
</dbReference>
<dbReference type="Proteomes" id="UP001548832">
    <property type="component" value="Unassembled WGS sequence"/>
</dbReference>
<evidence type="ECO:0000313" key="5">
    <source>
        <dbReference type="EMBL" id="MET2828475.1"/>
    </source>
</evidence>
<evidence type="ECO:0000259" key="4">
    <source>
        <dbReference type="Pfam" id="PF13458"/>
    </source>
</evidence>
<evidence type="ECO:0000256" key="2">
    <source>
        <dbReference type="ARBA" id="ARBA00022729"/>
    </source>
</evidence>
<reference evidence="5 6" key="1">
    <citation type="submission" date="2024-06" db="EMBL/GenBank/DDBJ databases">
        <authorList>
            <person name="Kim D.-U."/>
        </authorList>
    </citation>
    <scope>NUCLEOTIDE SEQUENCE [LARGE SCALE GENOMIC DNA]</scope>
    <source>
        <strain evidence="5 6">KACC15460</strain>
    </source>
</reference>
<dbReference type="Pfam" id="PF13458">
    <property type="entry name" value="Peripla_BP_6"/>
    <property type="match status" value="1"/>
</dbReference>
<evidence type="ECO:0000313" key="6">
    <source>
        <dbReference type="Proteomes" id="UP001548832"/>
    </source>
</evidence>
<dbReference type="PANTHER" id="PTHR30483:SF6">
    <property type="entry name" value="PERIPLASMIC BINDING PROTEIN OF ABC TRANSPORTER FOR NATURAL AMINO ACIDS"/>
    <property type="match status" value="1"/>
</dbReference>